<organism evidence="1 2">
    <name type="scientific">Mariniradius saccharolyticus AK6</name>
    <dbReference type="NCBI Taxonomy" id="1239962"/>
    <lineage>
        <taxon>Bacteria</taxon>
        <taxon>Pseudomonadati</taxon>
        <taxon>Bacteroidota</taxon>
        <taxon>Cytophagia</taxon>
        <taxon>Cytophagales</taxon>
        <taxon>Cyclobacteriaceae</taxon>
        <taxon>Mariniradius</taxon>
    </lineage>
</organism>
<dbReference type="InParanoid" id="M7X054"/>
<dbReference type="AlphaFoldDB" id="M7X054"/>
<accession>M7X054</accession>
<comment type="caution">
    <text evidence="1">The sequence shown here is derived from an EMBL/GenBank/DDBJ whole genome shotgun (WGS) entry which is preliminary data.</text>
</comment>
<keyword evidence="2" id="KW-1185">Reference proteome</keyword>
<dbReference type="PANTHER" id="PTHR39662">
    <property type="entry name" value="DUF354 DOMAIN-CONTAINING PROTEIN-RELATED"/>
    <property type="match status" value="1"/>
</dbReference>
<protein>
    <recommendedName>
        <fullName evidence="3">DUF354 domain-containing protein</fullName>
    </recommendedName>
</protein>
<evidence type="ECO:0008006" key="3">
    <source>
        <dbReference type="Google" id="ProtNLM"/>
    </source>
</evidence>
<evidence type="ECO:0000313" key="2">
    <source>
        <dbReference type="Proteomes" id="UP000010953"/>
    </source>
</evidence>
<gene>
    <name evidence="1" type="ORF">C943_03070</name>
</gene>
<dbReference type="PIRSF" id="PIRSF005357">
    <property type="entry name" value="UCP005357"/>
    <property type="match status" value="1"/>
</dbReference>
<dbReference type="eggNOG" id="COG1817">
    <property type="taxonomic scope" value="Bacteria"/>
</dbReference>
<reference evidence="1" key="1">
    <citation type="submission" date="2013-01" db="EMBL/GenBank/DDBJ databases">
        <title>Genome assembly of Mariniradius saccharolyticus AK6.</title>
        <authorList>
            <person name="Vaidya B."/>
            <person name="Khatri I."/>
            <person name="Tanuku N.R.S."/>
            <person name="Subramanian S."/>
            <person name="Pinnaka A."/>
        </authorList>
    </citation>
    <scope>NUCLEOTIDE SEQUENCE [LARGE SCALE GENOMIC DNA]</scope>
    <source>
        <strain evidence="1">AK6</strain>
    </source>
</reference>
<proteinExistence type="predicted"/>
<dbReference type="EMBL" id="AMZY02000031">
    <property type="protein sequence ID" value="EMS30875.1"/>
    <property type="molecule type" value="Genomic_DNA"/>
</dbReference>
<dbReference type="PANTHER" id="PTHR39662:SF1">
    <property type="entry name" value="DUF354 DOMAIN-CONTAINING PROTEIN"/>
    <property type="match status" value="1"/>
</dbReference>
<dbReference type="InterPro" id="IPR007152">
    <property type="entry name" value="DUF354"/>
</dbReference>
<dbReference type="RefSeq" id="WP_008632034.1">
    <property type="nucleotide sequence ID" value="NZ_AMZY02000031.1"/>
</dbReference>
<dbReference type="SUPFAM" id="SSF53756">
    <property type="entry name" value="UDP-Glycosyltransferase/glycogen phosphorylase"/>
    <property type="match status" value="1"/>
</dbReference>
<dbReference type="Proteomes" id="UP000010953">
    <property type="component" value="Unassembled WGS sequence"/>
</dbReference>
<dbReference type="Pfam" id="PF04007">
    <property type="entry name" value="DUF354"/>
    <property type="match status" value="1"/>
</dbReference>
<dbReference type="OrthoDB" id="7058268at2"/>
<sequence>MRILIDINHPAHVHYFRNFYKIMTAKGHQILVVSRNKEIEHKLLDYYQIPFINRGKGKEGKFGKFVYLAYADMKLLGISLKFRPDVYLNFLHPYPSQVAKLLGKTSLVFSDSEHAKLHHQLTVPFATKVFTPACYRIDLGQKQVRFNSYMELCYLHPNYFTPNPDILDHLGVKPDEPYVIVRFVSWAAAHDFGHLGISMENKRKAVFEMAKFARVFISSEKELPEDLKPYQIKIPLHRIHDALYYSTLLFGESGTMTSEAAVLGTTAVFLNDNGLGYTDEEEEKYGLVYNFTESPEHQLASIEKAVELLKNPNLKKENALKRERLLRENMDTTQFMIEKVEEFLK</sequence>
<name>M7X054_9BACT</name>
<evidence type="ECO:0000313" key="1">
    <source>
        <dbReference type="EMBL" id="EMS30875.1"/>
    </source>
</evidence>
<dbReference type="STRING" id="1239962.C943_03070"/>